<evidence type="ECO:0000256" key="5">
    <source>
        <dbReference type="SAM" id="Phobius"/>
    </source>
</evidence>
<dbReference type="Gene3D" id="1.20.1070.10">
    <property type="entry name" value="Rhodopsin 7-helix transmembrane proteins"/>
    <property type="match status" value="1"/>
</dbReference>
<feature type="domain" description="G-protein coupled receptors family 1 profile" evidence="6">
    <location>
        <begin position="47"/>
        <end position="339"/>
    </location>
</feature>
<dbReference type="Pfam" id="PF00001">
    <property type="entry name" value="7tm_1"/>
    <property type="match status" value="1"/>
</dbReference>
<feature type="transmembrane region" description="Helical" evidence="5">
    <location>
        <begin position="319"/>
        <end position="342"/>
    </location>
</feature>
<dbReference type="Proteomes" id="UP000663864">
    <property type="component" value="Unassembled WGS sequence"/>
</dbReference>
<keyword evidence="3 5" id="KW-1133">Transmembrane helix</keyword>
<dbReference type="PANTHER" id="PTHR46641">
    <property type="entry name" value="FMRFAMIDE RECEPTOR-RELATED"/>
    <property type="match status" value="1"/>
</dbReference>
<feature type="transmembrane region" description="Helical" evidence="5">
    <location>
        <begin position="35"/>
        <end position="55"/>
    </location>
</feature>
<protein>
    <recommendedName>
        <fullName evidence="6">G-protein coupled receptors family 1 profile domain-containing protein</fullName>
    </recommendedName>
</protein>
<feature type="transmembrane region" description="Helical" evidence="5">
    <location>
        <begin position="67"/>
        <end position="88"/>
    </location>
</feature>
<feature type="transmembrane region" description="Helical" evidence="5">
    <location>
        <begin position="108"/>
        <end position="127"/>
    </location>
</feature>
<dbReference type="PROSITE" id="PS50262">
    <property type="entry name" value="G_PROTEIN_RECEP_F1_2"/>
    <property type="match status" value="1"/>
</dbReference>
<evidence type="ECO:0000256" key="3">
    <source>
        <dbReference type="ARBA" id="ARBA00022989"/>
    </source>
</evidence>
<dbReference type="SUPFAM" id="SSF81321">
    <property type="entry name" value="Family A G protein-coupled receptor-like"/>
    <property type="match status" value="1"/>
</dbReference>
<dbReference type="InterPro" id="IPR000276">
    <property type="entry name" value="GPCR_Rhodpsn"/>
</dbReference>
<dbReference type="PANTHER" id="PTHR46641:SF25">
    <property type="entry name" value="CNMAMIDE RECEPTOR-RELATED"/>
    <property type="match status" value="1"/>
</dbReference>
<evidence type="ECO:0000313" key="8">
    <source>
        <dbReference type="EMBL" id="CAF3724164.1"/>
    </source>
</evidence>
<comment type="caution">
    <text evidence="8">The sequence shown here is derived from an EMBL/GenBank/DDBJ whole genome shotgun (WGS) entry which is preliminary data.</text>
</comment>
<dbReference type="InterPro" id="IPR017452">
    <property type="entry name" value="GPCR_Rhodpsn_7TM"/>
</dbReference>
<evidence type="ECO:0000313" key="7">
    <source>
        <dbReference type="EMBL" id="CAF1251731.1"/>
    </source>
</evidence>
<gene>
    <name evidence="8" type="ORF">JBS370_LOCUS10988</name>
    <name evidence="7" type="ORF">ZHD862_LOCUS25423</name>
</gene>
<keyword evidence="2 5" id="KW-0812">Transmembrane</keyword>
<dbReference type="EMBL" id="CAJOBD010000826">
    <property type="protein sequence ID" value="CAF3724164.1"/>
    <property type="molecule type" value="Genomic_DNA"/>
</dbReference>
<feature type="transmembrane region" description="Helical" evidence="5">
    <location>
        <begin position="148"/>
        <end position="167"/>
    </location>
</feature>
<dbReference type="InterPro" id="IPR052954">
    <property type="entry name" value="GPCR-Ligand_Int"/>
</dbReference>
<accession>A0A818WEZ6</accession>
<evidence type="ECO:0000256" key="1">
    <source>
        <dbReference type="ARBA" id="ARBA00004370"/>
    </source>
</evidence>
<keyword evidence="4 5" id="KW-0472">Membrane</keyword>
<dbReference type="PRINTS" id="PR00237">
    <property type="entry name" value="GPCRRHODOPSN"/>
</dbReference>
<evidence type="ECO:0000256" key="4">
    <source>
        <dbReference type="ARBA" id="ARBA00023136"/>
    </source>
</evidence>
<dbReference type="GO" id="GO:0016020">
    <property type="term" value="C:membrane"/>
    <property type="evidence" value="ECO:0007669"/>
    <property type="project" value="UniProtKB-SubCell"/>
</dbReference>
<name>A0A818WEZ6_9BILA</name>
<evidence type="ECO:0000259" key="6">
    <source>
        <dbReference type="PROSITE" id="PS50262"/>
    </source>
</evidence>
<organism evidence="8 9">
    <name type="scientific">Rotaria sordida</name>
    <dbReference type="NCBI Taxonomy" id="392033"/>
    <lineage>
        <taxon>Eukaryota</taxon>
        <taxon>Metazoa</taxon>
        <taxon>Spiralia</taxon>
        <taxon>Gnathifera</taxon>
        <taxon>Rotifera</taxon>
        <taxon>Eurotatoria</taxon>
        <taxon>Bdelloidea</taxon>
        <taxon>Philodinida</taxon>
        <taxon>Philodinidae</taxon>
        <taxon>Rotaria</taxon>
    </lineage>
</organism>
<feature type="transmembrane region" description="Helical" evidence="5">
    <location>
        <begin position="277"/>
        <end position="299"/>
    </location>
</feature>
<comment type="subcellular location">
    <subcellularLocation>
        <location evidence="1">Membrane</location>
    </subcellularLocation>
</comment>
<proteinExistence type="predicted"/>
<dbReference type="CDD" id="cd14978">
    <property type="entry name" value="7tmA_FMRFamide_R-like"/>
    <property type="match status" value="1"/>
</dbReference>
<evidence type="ECO:0000256" key="2">
    <source>
        <dbReference type="ARBA" id="ARBA00022692"/>
    </source>
</evidence>
<reference evidence="8" key="1">
    <citation type="submission" date="2021-02" db="EMBL/GenBank/DDBJ databases">
        <authorList>
            <person name="Nowell W R."/>
        </authorList>
    </citation>
    <scope>NUCLEOTIDE SEQUENCE</scope>
</reference>
<feature type="transmembrane region" description="Helical" evidence="5">
    <location>
        <begin position="207"/>
        <end position="226"/>
    </location>
</feature>
<dbReference type="AlphaFoldDB" id="A0A818WEZ6"/>
<dbReference type="GO" id="GO:0004930">
    <property type="term" value="F:G protein-coupled receptor activity"/>
    <property type="evidence" value="ECO:0007669"/>
    <property type="project" value="InterPro"/>
</dbReference>
<evidence type="ECO:0000313" key="9">
    <source>
        <dbReference type="Proteomes" id="UP000663836"/>
    </source>
</evidence>
<dbReference type="EMBL" id="CAJNOT010001809">
    <property type="protein sequence ID" value="CAF1251731.1"/>
    <property type="molecule type" value="Genomic_DNA"/>
</dbReference>
<sequence length="381" mass="44345">MTNLTYSMNLTTNLLSTQLMKPIDYNLLGNRIGTTLYSIIYFLGFIGNTLALITFSSSRMRQISSSIFLLILSISDSIALITSLWFFLGDAFSIQLQNYSALACRFRTFFAYVFMDLSSWCIVGLAFDRFLRTEFPLRTRKICTPRNALIMISICFLLLCGINGHYFSPGIGQERGGNRTTAHCLENREEYPQYYYFYKIIWPKIDMVVFCFLPACIMILCNIRIIHILRRNRHHFENHGSTKEQLTITNIHQTLNGSNSMKRISSHRKAIERQMSLMMLSCVIVFLCTTVPVTIYLIFIEQIVVKYPNFARDSSYYIFIFRILRAMMYMHFSCNFYLYCLTSQIFRGEFLRIITCRKLIIKTTQDGTSLGLNKMMDTSIV</sequence>
<dbReference type="Proteomes" id="UP000663836">
    <property type="component" value="Unassembled WGS sequence"/>
</dbReference>